<dbReference type="Gene3D" id="3.40.140.10">
    <property type="entry name" value="Cytidine Deaminase, domain 2"/>
    <property type="match status" value="1"/>
</dbReference>
<feature type="non-terminal residue" evidence="9">
    <location>
        <position position="1057"/>
    </location>
</feature>
<dbReference type="AlphaFoldDB" id="A0A812ZZP1"/>
<feature type="transmembrane region" description="Helical" evidence="7">
    <location>
        <begin position="177"/>
        <end position="202"/>
    </location>
</feature>
<dbReference type="InterPro" id="IPR032723">
    <property type="entry name" value="Deaminase_LmjF365940"/>
</dbReference>
<dbReference type="PROSITE" id="PS50850">
    <property type="entry name" value="MFS"/>
    <property type="match status" value="1"/>
</dbReference>
<feature type="transmembrane region" description="Helical" evidence="7">
    <location>
        <begin position="133"/>
        <end position="156"/>
    </location>
</feature>
<evidence type="ECO:0000256" key="3">
    <source>
        <dbReference type="ARBA" id="ARBA00022692"/>
    </source>
</evidence>
<dbReference type="Pfam" id="PF07690">
    <property type="entry name" value="MFS_1"/>
    <property type="match status" value="1"/>
</dbReference>
<evidence type="ECO:0000259" key="8">
    <source>
        <dbReference type="PROSITE" id="PS50850"/>
    </source>
</evidence>
<dbReference type="InterPro" id="IPR044770">
    <property type="entry name" value="MFS_spinster-like"/>
</dbReference>
<keyword evidence="4 7" id="KW-1133">Transmembrane helix</keyword>
<dbReference type="InterPro" id="IPR036259">
    <property type="entry name" value="MFS_trans_sf"/>
</dbReference>
<evidence type="ECO:0000256" key="1">
    <source>
        <dbReference type="ARBA" id="ARBA00004141"/>
    </source>
</evidence>
<evidence type="ECO:0000256" key="7">
    <source>
        <dbReference type="SAM" id="Phobius"/>
    </source>
</evidence>
<dbReference type="SUPFAM" id="SSF103473">
    <property type="entry name" value="MFS general substrate transporter"/>
    <property type="match status" value="1"/>
</dbReference>
<feature type="transmembrane region" description="Helical" evidence="7">
    <location>
        <begin position="256"/>
        <end position="276"/>
    </location>
</feature>
<comment type="caution">
    <text evidence="9">The sequence shown here is derived from an EMBL/GenBank/DDBJ whole genome shotgun (WGS) entry which is preliminary data.</text>
</comment>
<dbReference type="OrthoDB" id="440755at2759"/>
<comment type="similarity">
    <text evidence="6">Belongs to the major facilitator superfamily. Spinster (TC 2.A.1.49) family.</text>
</comment>
<dbReference type="GO" id="GO:0022857">
    <property type="term" value="F:transmembrane transporter activity"/>
    <property type="evidence" value="ECO:0007669"/>
    <property type="project" value="InterPro"/>
</dbReference>
<dbReference type="Proteomes" id="UP000601435">
    <property type="component" value="Unassembled WGS sequence"/>
</dbReference>
<proteinExistence type="inferred from homology"/>
<feature type="transmembrane region" description="Helical" evidence="7">
    <location>
        <begin position="12"/>
        <end position="30"/>
    </location>
</feature>
<feature type="transmembrane region" description="Helical" evidence="7">
    <location>
        <begin position="376"/>
        <end position="399"/>
    </location>
</feature>
<evidence type="ECO:0000256" key="4">
    <source>
        <dbReference type="ARBA" id="ARBA00022989"/>
    </source>
</evidence>
<protein>
    <submittedName>
        <fullName evidence="9">NPC1 protein</fullName>
    </submittedName>
</protein>
<gene>
    <name evidence="9" type="primary">NPC1</name>
    <name evidence="9" type="ORF">SNEC2469_LOCUS25837</name>
</gene>
<feature type="transmembrane region" description="Helical" evidence="7">
    <location>
        <begin position="101"/>
        <end position="121"/>
    </location>
</feature>
<name>A0A812ZZP1_9DINO</name>
<dbReference type="InterPro" id="IPR011701">
    <property type="entry name" value="MFS"/>
</dbReference>
<dbReference type="PANTHER" id="PTHR23505:SF52">
    <property type="entry name" value="MAJOR FACILITATOR SUPERFAMILY PROTEIN"/>
    <property type="match status" value="1"/>
</dbReference>
<dbReference type="EMBL" id="CAJNJA010051487">
    <property type="protein sequence ID" value="CAE7843918.1"/>
    <property type="molecule type" value="Genomic_DNA"/>
</dbReference>
<dbReference type="GO" id="GO:0003824">
    <property type="term" value="F:catalytic activity"/>
    <property type="evidence" value="ECO:0007669"/>
    <property type="project" value="InterPro"/>
</dbReference>
<evidence type="ECO:0000313" key="10">
    <source>
        <dbReference type="Proteomes" id="UP000601435"/>
    </source>
</evidence>
<keyword evidence="2" id="KW-0813">Transport</keyword>
<dbReference type="InterPro" id="IPR016193">
    <property type="entry name" value="Cytidine_deaminase-like"/>
</dbReference>
<feature type="transmembrane region" description="Helical" evidence="7">
    <location>
        <begin position="282"/>
        <end position="301"/>
    </location>
</feature>
<keyword evidence="3 7" id="KW-0812">Transmembrane</keyword>
<accession>A0A812ZZP1</accession>
<feature type="transmembrane region" description="Helical" evidence="7">
    <location>
        <begin position="68"/>
        <end position="89"/>
    </location>
</feature>
<dbReference type="GO" id="GO:0016020">
    <property type="term" value="C:membrane"/>
    <property type="evidence" value="ECO:0007669"/>
    <property type="project" value="UniProtKB-SubCell"/>
</dbReference>
<feature type="transmembrane region" description="Helical" evidence="7">
    <location>
        <begin position="855"/>
        <end position="873"/>
    </location>
</feature>
<evidence type="ECO:0000256" key="5">
    <source>
        <dbReference type="ARBA" id="ARBA00023136"/>
    </source>
</evidence>
<comment type="subcellular location">
    <subcellularLocation>
        <location evidence="1">Membrane</location>
        <topology evidence="1">Multi-pass membrane protein</topology>
    </subcellularLocation>
</comment>
<evidence type="ECO:0000256" key="6">
    <source>
        <dbReference type="ARBA" id="ARBA00024338"/>
    </source>
</evidence>
<dbReference type="Pfam" id="PF14421">
    <property type="entry name" value="LmjF365940-deam"/>
    <property type="match status" value="2"/>
</dbReference>
<keyword evidence="10" id="KW-1185">Reference proteome</keyword>
<dbReference type="SUPFAM" id="SSF53927">
    <property type="entry name" value="Cytidine deaminase-like"/>
    <property type="match status" value="1"/>
</dbReference>
<feature type="transmembrane region" description="Helical" evidence="7">
    <location>
        <begin position="322"/>
        <end position="345"/>
    </location>
</feature>
<reference evidence="9" key="1">
    <citation type="submission" date="2021-02" db="EMBL/GenBank/DDBJ databases">
        <authorList>
            <person name="Dougan E. K."/>
            <person name="Rhodes N."/>
            <person name="Thang M."/>
            <person name="Chan C."/>
        </authorList>
    </citation>
    <scope>NUCLEOTIDE SEQUENCE</scope>
</reference>
<dbReference type="InterPro" id="IPR020846">
    <property type="entry name" value="MFS_dom"/>
</dbReference>
<keyword evidence="5 7" id="KW-0472">Membrane</keyword>
<evidence type="ECO:0000256" key="2">
    <source>
        <dbReference type="ARBA" id="ARBA00022448"/>
    </source>
</evidence>
<dbReference type="PANTHER" id="PTHR23505">
    <property type="entry name" value="SPINSTER"/>
    <property type="match status" value="1"/>
</dbReference>
<organism evidence="9 10">
    <name type="scientific">Symbiodinium necroappetens</name>
    <dbReference type="NCBI Taxonomy" id="1628268"/>
    <lineage>
        <taxon>Eukaryota</taxon>
        <taxon>Sar</taxon>
        <taxon>Alveolata</taxon>
        <taxon>Dinophyceae</taxon>
        <taxon>Suessiales</taxon>
        <taxon>Symbiodiniaceae</taxon>
        <taxon>Symbiodinium</taxon>
    </lineage>
</organism>
<evidence type="ECO:0000313" key="9">
    <source>
        <dbReference type="EMBL" id="CAE7843918.1"/>
    </source>
</evidence>
<feature type="domain" description="Major facilitator superfamily (MFS) profile" evidence="8">
    <location>
        <begin position="1"/>
        <end position="403"/>
    </location>
</feature>
<dbReference type="Gene3D" id="1.20.1250.20">
    <property type="entry name" value="MFS general substrate transporter like domains"/>
    <property type="match status" value="2"/>
</dbReference>
<sequence>MEHELHMRPHLLGLMALAQGVACAVTGPIWGNLVDSGASRKLLLKVGTGLWGLCTFQLAFTTQLWPMLALRVLNGAALSMLLPVLQSFISDLSTSDDAGQICGKVYCAANFGQVLACLIVVPISEHRIFGVMGWRICLAVVGILSLLVVLLVEAAVEDLPRTWDPKRFGLMREFHKLAKFLRLGSFRVIILQGVFGTIPGAAQTFTTMYFQYLSISNHMCGLIIAMRTVGEGIGGALGGYLGDAANAKNHRYGRTWVAMFSVTASIPFLYVVYMGIPREASLSLLFAGILFTMGLVTTWEVPGCLQPVVMDIIPRRDLSSAFSWDVAIVFASGNTIGPLLVGFIAQDIFDYHYTSEKVENMSLEVREHNASALGRAIFFSCVVPSLISAVNFSLLFWTYPADKESLEEREAMEDEDAAERTVLLQKESRQACFARGINSEVSLPTGSICAERAAIANARTHYPGTGRKQMKGIAVLEVPVTVGRVARAGHQELQNPLPPCGACREWLNKIQEESPGFYVLTFEDLSLEVVHERFLFWSQEKVTSMKIQARTELEYMDATSTQAQAELEETWKETMQTAPGRIGPNLPKKRVAWLACTSRAEESVAHGLGRVAKSCARNPWKCVAVTVVGCLLCALGVLRFTAVSEARDLWVDQGSQVMKDLEWTEKYFTTAGRVNRVLVTAKDGGNILRPETMAEIFRMADDVKALSDADGKSFADVCLRVSSGCLNAGIRRYFGTGTSADFNQTVQSQADILVAVNKANFPDGAPAFADDSMGGIARDGSGSITSATAARVDFILDAADEAMMKWEEALVQHFTKDQLTEQGYEHVNAFKISEGSAPLERVLVAMIKFLTSHPAISFATIVLFLVVAAVSAWQVSLGLSTDFDIMDLSPDKSYLRDFYNEENLHFGGLSTGGLALPAALYVADQDFSSLAVQRHLEEAGAELMALSNVNSVRGLQSWHTIFTLWALQNKGVLASLPDSAFTAVETNRTGCQAGLPSAVTTCTSHLVTGSTFLTALQEFLSTPTGRAFEDDVVVQDGQIKVIRLRANHIDTFNSKQQ</sequence>